<dbReference type="Gene3D" id="1.20.1260.10">
    <property type="match status" value="2"/>
</dbReference>
<sequence>MQKIKPINLSTDKTNNTEKLTSTELGKLWATYMGNSMGKCILSYYLQHVEDEDIKTLLENALLLSEEFLKIITGIFTKENFPIPHGFSDADVNIHAPRLFQDEFYVHYLKYTAKAGMSIYNVAFPLVFRKDVEQFFRYCMDSTMDLMGQIKEILMYKGLIIKPPLIPVPEKVKFVHNDFLNGYFGHVRPMHALEITHLYDIIENNTTSKALITAFAQVVKDEEIRKLFERGKDITQKNIEKDMKMLENENLPYPSSLNDLVTSSTFSPFSDKLMLFHKMDMFTIKIRSFGNAAAVNGRHDIALKHSNALMRNANFVQDAAKIMIEKGWFEHPPSAVDKDN</sequence>
<dbReference type="AlphaFoldDB" id="A0A0Q3QKQ2"/>
<evidence type="ECO:0000313" key="1">
    <source>
        <dbReference type="EMBL" id="KQL18246.1"/>
    </source>
</evidence>
<name>A0A0Q3QKQ2_9BACI</name>
<dbReference type="EMBL" id="LJIX01000006">
    <property type="protein sequence ID" value="KQL18246.1"/>
    <property type="molecule type" value="Genomic_DNA"/>
</dbReference>
<keyword evidence="2" id="KW-1185">Reference proteome</keyword>
<dbReference type="Proteomes" id="UP000050996">
    <property type="component" value="Unassembled WGS sequence"/>
</dbReference>
<evidence type="ECO:0008006" key="3">
    <source>
        <dbReference type="Google" id="ProtNLM"/>
    </source>
</evidence>
<dbReference type="STRING" id="1637975.AN957_06365"/>
<gene>
    <name evidence="1" type="ORF">AN957_06365</name>
</gene>
<dbReference type="RefSeq" id="WP_053474714.1">
    <property type="nucleotide sequence ID" value="NZ_CP041305.1"/>
</dbReference>
<dbReference type="InterPro" id="IPR021617">
    <property type="entry name" value="DUF3231"/>
</dbReference>
<comment type="caution">
    <text evidence="1">The sequence shown here is derived from an EMBL/GenBank/DDBJ whole genome shotgun (WGS) entry which is preliminary data.</text>
</comment>
<dbReference type="PATRIC" id="fig|1637975.4.peg.970"/>
<dbReference type="InterPro" id="IPR012347">
    <property type="entry name" value="Ferritin-like"/>
</dbReference>
<evidence type="ECO:0000313" key="2">
    <source>
        <dbReference type="Proteomes" id="UP000050996"/>
    </source>
</evidence>
<reference evidence="1 2" key="1">
    <citation type="submission" date="2015-09" db="EMBL/GenBank/DDBJ databases">
        <title>Genome sequencing project for genomic taxonomy and phylogenomics of Bacillus-like bacteria.</title>
        <authorList>
            <person name="Liu B."/>
            <person name="Wang J."/>
            <person name="Zhu Y."/>
            <person name="Liu G."/>
            <person name="Chen Q."/>
            <person name="Chen Z."/>
            <person name="Lan J."/>
            <person name="Che J."/>
            <person name="Ge C."/>
            <person name="Shi H."/>
            <person name="Pan Z."/>
            <person name="Liu X."/>
        </authorList>
    </citation>
    <scope>NUCLEOTIDE SEQUENCE [LARGE SCALE GENOMIC DNA]</scope>
    <source>
        <strain evidence="1 2">FJAT-18043</strain>
    </source>
</reference>
<proteinExistence type="predicted"/>
<dbReference type="Pfam" id="PF11553">
    <property type="entry name" value="DUF3231"/>
    <property type="match status" value="2"/>
</dbReference>
<accession>A0A0Q3QKQ2</accession>
<protein>
    <recommendedName>
        <fullName evidence="3">DUF3231 family protein</fullName>
    </recommendedName>
</protein>
<organism evidence="1 2">
    <name type="scientific">Cytobacillus solani</name>
    <dbReference type="NCBI Taxonomy" id="1637975"/>
    <lineage>
        <taxon>Bacteria</taxon>
        <taxon>Bacillati</taxon>
        <taxon>Bacillota</taxon>
        <taxon>Bacilli</taxon>
        <taxon>Bacillales</taxon>
        <taxon>Bacillaceae</taxon>
        <taxon>Cytobacillus</taxon>
    </lineage>
</organism>